<evidence type="ECO:0000259" key="5">
    <source>
        <dbReference type="PROSITE" id="PS50089"/>
    </source>
</evidence>
<evidence type="ECO:0000313" key="6">
    <source>
        <dbReference type="Proteomes" id="UP000046392"/>
    </source>
</evidence>
<dbReference type="Proteomes" id="UP000046392">
    <property type="component" value="Unplaced"/>
</dbReference>
<dbReference type="GO" id="GO:0008270">
    <property type="term" value="F:zinc ion binding"/>
    <property type="evidence" value="ECO:0007669"/>
    <property type="project" value="UniProtKB-KW"/>
</dbReference>
<keyword evidence="2" id="KW-0862">Zinc</keyword>
<proteinExistence type="predicted"/>
<dbReference type="STRING" id="174720.A0A0N5BZ87"/>
<name>A0A0N5BZ87_STREA</name>
<dbReference type="GO" id="GO:0036297">
    <property type="term" value="P:interstrand cross-link repair"/>
    <property type="evidence" value="ECO:0007669"/>
    <property type="project" value="InterPro"/>
</dbReference>
<evidence type="ECO:0000313" key="7">
    <source>
        <dbReference type="WBParaSite" id="SPAL_0001108100.1"/>
    </source>
</evidence>
<protein>
    <submittedName>
        <fullName evidence="7">RING-type domain-containing protein</fullName>
    </submittedName>
</protein>
<dbReference type="PANTHER" id="PTHR16047:SF7">
    <property type="entry name" value="E3 UBIQUITIN-PROTEIN LIGASE RFWD3"/>
    <property type="match status" value="1"/>
</dbReference>
<dbReference type="WBParaSite" id="SPAL_0001108100.1">
    <property type="protein sequence ID" value="SPAL_0001108100.1"/>
    <property type="gene ID" value="SPAL_0001108100"/>
</dbReference>
<dbReference type="SUPFAM" id="SSF57850">
    <property type="entry name" value="RING/U-box"/>
    <property type="match status" value="1"/>
</dbReference>
<sequence length="91" mass="10526">MSLNCGICFERYTPNGTEHALCYITCGHLVGKSCLERWINLNEVDGEFSCPICNQFIVDYFPIHSIPDQVILNYIKIYIFFVVLVVSKFIR</sequence>
<keyword evidence="4" id="KW-0812">Transmembrane</keyword>
<dbReference type="GO" id="GO:0005634">
    <property type="term" value="C:nucleus"/>
    <property type="evidence" value="ECO:0007669"/>
    <property type="project" value="InterPro"/>
</dbReference>
<dbReference type="Pfam" id="PF13639">
    <property type="entry name" value="zf-RING_2"/>
    <property type="match status" value="1"/>
</dbReference>
<evidence type="ECO:0000256" key="1">
    <source>
        <dbReference type="ARBA" id="ARBA00022771"/>
    </source>
</evidence>
<dbReference type="AlphaFoldDB" id="A0A0N5BZ87"/>
<dbReference type="GO" id="GO:0004842">
    <property type="term" value="F:ubiquitin-protein transferase activity"/>
    <property type="evidence" value="ECO:0007669"/>
    <property type="project" value="InterPro"/>
</dbReference>
<evidence type="ECO:0000256" key="3">
    <source>
        <dbReference type="PROSITE-ProRule" id="PRU00175"/>
    </source>
</evidence>
<keyword evidence="6" id="KW-1185">Reference proteome</keyword>
<keyword evidence="4" id="KW-1133">Transmembrane helix</keyword>
<organism evidence="6 7">
    <name type="scientific">Strongyloides papillosus</name>
    <name type="common">Intestinal threadworm</name>
    <dbReference type="NCBI Taxonomy" id="174720"/>
    <lineage>
        <taxon>Eukaryota</taxon>
        <taxon>Metazoa</taxon>
        <taxon>Ecdysozoa</taxon>
        <taxon>Nematoda</taxon>
        <taxon>Chromadorea</taxon>
        <taxon>Rhabditida</taxon>
        <taxon>Tylenchina</taxon>
        <taxon>Panagrolaimomorpha</taxon>
        <taxon>Strongyloidoidea</taxon>
        <taxon>Strongyloididae</taxon>
        <taxon>Strongyloides</taxon>
    </lineage>
</organism>
<keyword evidence="1 3" id="KW-0479">Metal-binding</keyword>
<dbReference type="InterPro" id="IPR001841">
    <property type="entry name" value="Znf_RING"/>
</dbReference>
<dbReference type="PROSITE" id="PS50089">
    <property type="entry name" value="ZF_RING_2"/>
    <property type="match status" value="1"/>
</dbReference>
<feature type="transmembrane region" description="Helical" evidence="4">
    <location>
        <begin position="71"/>
        <end position="90"/>
    </location>
</feature>
<dbReference type="InterPro" id="IPR037381">
    <property type="entry name" value="RFWD3"/>
</dbReference>
<keyword evidence="1 3" id="KW-0863">Zinc-finger</keyword>
<feature type="domain" description="RING-type" evidence="5">
    <location>
        <begin position="5"/>
        <end position="54"/>
    </location>
</feature>
<reference evidence="7" key="1">
    <citation type="submission" date="2017-02" db="UniProtKB">
        <authorList>
            <consortium name="WormBaseParasite"/>
        </authorList>
    </citation>
    <scope>IDENTIFICATION</scope>
</reference>
<dbReference type="InterPro" id="IPR013083">
    <property type="entry name" value="Znf_RING/FYVE/PHD"/>
</dbReference>
<dbReference type="Gene3D" id="3.30.40.10">
    <property type="entry name" value="Zinc/RING finger domain, C3HC4 (zinc finger)"/>
    <property type="match status" value="1"/>
</dbReference>
<keyword evidence="4" id="KW-0472">Membrane</keyword>
<evidence type="ECO:0000256" key="4">
    <source>
        <dbReference type="SAM" id="Phobius"/>
    </source>
</evidence>
<evidence type="ECO:0000256" key="2">
    <source>
        <dbReference type="ARBA" id="ARBA00022833"/>
    </source>
</evidence>
<dbReference type="PANTHER" id="PTHR16047">
    <property type="entry name" value="RFWD3 PROTEIN"/>
    <property type="match status" value="1"/>
</dbReference>
<accession>A0A0N5BZ87</accession>
<dbReference type="GO" id="GO:0016567">
    <property type="term" value="P:protein ubiquitination"/>
    <property type="evidence" value="ECO:0007669"/>
    <property type="project" value="InterPro"/>
</dbReference>